<keyword evidence="1" id="KW-0812">Transmembrane</keyword>
<evidence type="ECO:0000256" key="1">
    <source>
        <dbReference type="SAM" id="Phobius"/>
    </source>
</evidence>
<dbReference type="GO" id="GO:0016747">
    <property type="term" value="F:acyltransferase activity, transferring groups other than amino-acyl groups"/>
    <property type="evidence" value="ECO:0007669"/>
    <property type="project" value="InterPro"/>
</dbReference>
<keyword evidence="4" id="KW-1185">Reference proteome</keyword>
<accession>A0A0M6XNE7</accession>
<dbReference type="Proteomes" id="UP000048908">
    <property type="component" value="Unassembled WGS sequence"/>
</dbReference>
<reference evidence="3 4" key="1">
    <citation type="submission" date="2015-07" db="EMBL/GenBank/DDBJ databases">
        <authorList>
            <person name="Noorani M."/>
        </authorList>
    </citation>
    <scope>NUCLEOTIDE SEQUENCE [LARGE SCALE GENOMIC DNA]</scope>
    <source>
        <strain evidence="3 4">CECT 5088</strain>
    </source>
</reference>
<dbReference type="STRING" id="282197.SAMN04488517_106145"/>
<dbReference type="InterPro" id="IPR016181">
    <property type="entry name" value="Acyl_CoA_acyltransferase"/>
</dbReference>
<evidence type="ECO:0000313" key="4">
    <source>
        <dbReference type="Proteomes" id="UP000048908"/>
    </source>
</evidence>
<keyword evidence="1" id="KW-1133">Transmembrane helix</keyword>
<dbReference type="EMBL" id="CXPG01000011">
    <property type="protein sequence ID" value="CTQ31721.1"/>
    <property type="molecule type" value="Genomic_DNA"/>
</dbReference>
<sequence length="352" mass="38383">MFGSLFASREPALKPMQMTHAARVVAVIEETDEDDALEAEQGFLKGALDGMFVLMKDRQVMGVTGYALDEKVPDVVWPSWTYLTGSDTGGGPGGFMLNDLPGRLKDWGIRKIFIVTSDHAKDGEVIHAAYRMYADFGAEVELTVPDYHAPGEAKIVYGLDNPEFYAGQAPEPHSDTGLAITGAKHEPETDGTAGLVWEGRPEGIAGLADRLDRAHRDGARMAVPSLPSDISDARAWHRRRRVSCIADNQPITTHQDRRRCDGHAQSFGRRVNQPDLGQDIFGNIKLIAVVAIAGFVGYSIFFAADKAQMAGLGQVLDRTQYVLDTYQGYLGDNGVTEISGPETDNYSALPQR</sequence>
<dbReference type="SUPFAM" id="SSF55729">
    <property type="entry name" value="Acyl-CoA N-acyltransferases (Nat)"/>
    <property type="match status" value="1"/>
</dbReference>
<dbReference type="Gene3D" id="3.40.630.30">
    <property type="match status" value="1"/>
</dbReference>
<feature type="transmembrane region" description="Helical" evidence="1">
    <location>
        <begin position="286"/>
        <end position="304"/>
    </location>
</feature>
<evidence type="ECO:0000259" key="2">
    <source>
        <dbReference type="PROSITE" id="PS51186"/>
    </source>
</evidence>
<proteinExistence type="predicted"/>
<dbReference type="AlphaFoldDB" id="A0A0M6XNE7"/>
<evidence type="ECO:0000313" key="3">
    <source>
        <dbReference type="EMBL" id="CTQ31721.1"/>
    </source>
</evidence>
<dbReference type="PROSITE" id="PS51186">
    <property type="entry name" value="GNAT"/>
    <property type="match status" value="1"/>
</dbReference>
<keyword evidence="1" id="KW-0472">Membrane</keyword>
<dbReference type="InterPro" id="IPR000182">
    <property type="entry name" value="GNAT_dom"/>
</dbReference>
<gene>
    <name evidence="3" type="ORF">JAN5088_00480</name>
</gene>
<organism evidence="3 4">
    <name type="scientific">Jannaschia rubra</name>
    <dbReference type="NCBI Taxonomy" id="282197"/>
    <lineage>
        <taxon>Bacteria</taxon>
        <taxon>Pseudomonadati</taxon>
        <taxon>Pseudomonadota</taxon>
        <taxon>Alphaproteobacteria</taxon>
        <taxon>Rhodobacterales</taxon>
        <taxon>Roseobacteraceae</taxon>
        <taxon>Jannaschia</taxon>
    </lineage>
</organism>
<feature type="domain" description="N-acetyltransferase" evidence="2">
    <location>
        <begin position="11"/>
        <end position="162"/>
    </location>
</feature>
<protein>
    <recommendedName>
        <fullName evidence="2">N-acetyltransferase domain-containing protein</fullName>
    </recommendedName>
</protein>
<name>A0A0M6XNE7_9RHOB</name>